<dbReference type="AlphaFoldDB" id="A7EXA9"/>
<gene>
    <name evidence="1" type="ORF">SS1G_09970</name>
</gene>
<dbReference type="KEGG" id="ssl:SS1G_09970"/>
<dbReference type="Proteomes" id="UP000001312">
    <property type="component" value="Unassembled WGS sequence"/>
</dbReference>
<accession>A7EXA9</accession>
<keyword evidence="2" id="KW-1185">Reference proteome</keyword>
<dbReference type="InParanoid" id="A7EXA9"/>
<organism evidence="1 2">
    <name type="scientific">Sclerotinia sclerotiorum (strain ATCC 18683 / 1980 / Ss-1)</name>
    <name type="common">White mold</name>
    <name type="synonym">Whetzelinia sclerotiorum</name>
    <dbReference type="NCBI Taxonomy" id="665079"/>
    <lineage>
        <taxon>Eukaryota</taxon>
        <taxon>Fungi</taxon>
        <taxon>Dikarya</taxon>
        <taxon>Ascomycota</taxon>
        <taxon>Pezizomycotina</taxon>
        <taxon>Leotiomycetes</taxon>
        <taxon>Helotiales</taxon>
        <taxon>Sclerotiniaceae</taxon>
        <taxon>Sclerotinia</taxon>
    </lineage>
</organism>
<sequence length="90" mass="9973">MAENVTIGAPVHTLVDAYVALNHKSSSSSYSVRSIVSIIVTHFLTGSLMYHITAEWEDRYRVLEGWPKLSSLAKGVCHSLWNWQGNGVKA</sequence>
<evidence type="ECO:0000313" key="2">
    <source>
        <dbReference type="Proteomes" id="UP000001312"/>
    </source>
</evidence>
<protein>
    <submittedName>
        <fullName evidence="1">Uncharacterized protein</fullName>
    </submittedName>
</protein>
<evidence type="ECO:0000313" key="1">
    <source>
        <dbReference type="EMBL" id="EDN94101.1"/>
    </source>
</evidence>
<dbReference type="RefSeq" id="XP_001589335.1">
    <property type="nucleotide sequence ID" value="XM_001589285.1"/>
</dbReference>
<proteinExistence type="predicted"/>
<dbReference type="GeneID" id="5485191"/>
<name>A7EXA9_SCLS1</name>
<dbReference type="EMBL" id="CH476634">
    <property type="protein sequence ID" value="EDN94101.1"/>
    <property type="molecule type" value="Genomic_DNA"/>
</dbReference>
<reference evidence="2" key="1">
    <citation type="journal article" date="2011" name="PLoS Genet.">
        <title>Genomic analysis of the necrotrophic fungal pathogens Sclerotinia sclerotiorum and Botrytis cinerea.</title>
        <authorList>
            <person name="Amselem J."/>
            <person name="Cuomo C.A."/>
            <person name="van Kan J.A."/>
            <person name="Viaud M."/>
            <person name="Benito E.P."/>
            <person name="Couloux A."/>
            <person name="Coutinho P.M."/>
            <person name="de Vries R.P."/>
            <person name="Dyer P.S."/>
            <person name="Fillinger S."/>
            <person name="Fournier E."/>
            <person name="Gout L."/>
            <person name="Hahn M."/>
            <person name="Kohn L."/>
            <person name="Lapalu N."/>
            <person name="Plummer K.M."/>
            <person name="Pradier J.M."/>
            <person name="Quevillon E."/>
            <person name="Sharon A."/>
            <person name="Simon A."/>
            <person name="ten Have A."/>
            <person name="Tudzynski B."/>
            <person name="Tudzynski P."/>
            <person name="Wincker P."/>
            <person name="Andrew M."/>
            <person name="Anthouard V."/>
            <person name="Beever R.E."/>
            <person name="Beffa R."/>
            <person name="Benoit I."/>
            <person name="Bouzid O."/>
            <person name="Brault B."/>
            <person name="Chen Z."/>
            <person name="Choquer M."/>
            <person name="Collemare J."/>
            <person name="Cotton P."/>
            <person name="Danchin E.G."/>
            <person name="Da Silva C."/>
            <person name="Gautier A."/>
            <person name="Giraud C."/>
            <person name="Giraud T."/>
            <person name="Gonzalez C."/>
            <person name="Grossetete S."/>
            <person name="Guldener U."/>
            <person name="Henrissat B."/>
            <person name="Howlett B.J."/>
            <person name="Kodira C."/>
            <person name="Kretschmer M."/>
            <person name="Lappartient A."/>
            <person name="Leroch M."/>
            <person name="Levis C."/>
            <person name="Mauceli E."/>
            <person name="Neuveglise C."/>
            <person name="Oeser B."/>
            <person name="Pearson M."/>
            <person name="Poulain J."/>
            <person name="Poussereau N."/>
            <person name="Quesneville H."/>
            <person name="Rascle C."/>
            <person name="Schumacher J."/>
            <person name="Segurens B."/>
            <person name="Sexton A."/>
            <person name="Silva E."/>
            <person name="Sirven C."/>
            <person name="Soanes D.M."/>
            <person name="Talbot N.J."/>
            <person name="Templeton M."/>
            <person name="Yandava C."/>
            <person name="Yarden O."/>
            <person name="Zeng Q."/>
            <person name="Rollins J.A."/>
            <person name="Lebrun M.H."/>
            <person name="Dickman M."/>
        </authorList>
    </citation>
    <scope>NUCLEOTIDE SEQUENCE [LARGE SCALE GENOMIC DNA]</scope>
    <source>
        <strain evidence="2">ATCC 18683 / 1980 / Ss-1</strain>
    </source>
</reference>